<dbReference type="PANTHER" id="PTHR22950:SF349">
    <property type="entry name" value="AMINO ACID TRANSPORTER TRANSMEMBRANE DOMAIN-CONTAINING PROTEIN"/>
    <property type="match status" value="1"/>
</dbReference>
<evidence type="ECO:0000259" key="7">
    <source>
        <dbReference type="Pfam" id="PF01490"/>
    </source>
</evidence>
<feature type="domain" description="Amino acid transporter transmembrane" evidence="7">
    <location>
        <begin position="69"/>
        <end position="478"/>
    </location>
</feature>
<feature type="transmembrane region" description="Helical" evidence="6">
    <location>
        <begin position="487"/>
        <end position="508"/>
    </location>
</feature>
<feature type="transmembrane region" description="Helical" evidence="6">
    <location>
        <begin position="460"/>
        <end position="481"/>
    </location>
</feature>
<comment type="caution">
    <text evidence="8">The sequence shown here is derived from an EMBL/GenBank/DDBJ whole genome shotgun (WGS) entry which is preliminary data.</text>
</comment>
<evidence type="ECO:0000313" key="8">
    <source>
        <dbReference type="EMBL" id="KAL1504667.1"/>
    </source>
</evidence>
<evidence type="ECO:0000256" key="5">
    <source>
        <dbReference type="SAM" id="MobiDB-lite"/>
    </source>
</evidence>
<evidence type="ECO:0000313" key="9">
    <source>
        <dbReference type="Proteomes" id="UP001515480"/>
    </source>
</evidence>
<evidence type="ECO:0000256" key="4">
    <source>
        <dbReference type="ARBA" id="ARBA00023136"/>
    </source>
</evidence>
<dbReference type="Pfam" id="PF01490">
    <property type="entry name" value="Aa_trans"/>
    <property type="match status" value="1"/>
</dbReference>
<feature type="transmembrane region" description="Helical" evidence="6">
    <location>
        <begin position="314"/>
        <end position="334"/>
    </location>
</feature>
<sequence length="585" mass="63397">MQELRKPLLPSPPHAFRRQSSIKRMVLAFQAANQAVLKGVDARRLSFDNLGARTPSRTLGTLRYGLGRWQTAMVVCSSLSGGGLGGASLALPYAVASVGWSGLLLIAAITLVTCWTGKLLVRSVNAVNARKRMIPQLYMGEGFVATYDQLAHEVLGSAGGMAMQVLTLFECYGCVVSLFVLQRTNWPAILGVDDYWGLVAVFITGLCSFFILFRDVQLFSLLTSSCIVLVATIVCFQSAMGNELAMPDGFLCPISSVKETPSAELLHHSVLEPDGFGKAIGLIIFCFAGHATFPTLRNQMAEDARVHFEQELDTGFGIAGGCYLFFGALGYALFGSCCADTVTLSLMQTSPVLGRIATVLVLISGFLSVPTWLRPVERIFLEWIGREARHVAESTDGQRLLAWVRAGLLCSGAIIAGRVSSFDAVISLMGAFSAALSSIILPVAFYLIVHRNILSFWQKALCAITIFAGVVCLVSGLSSLLGSTWMLMWLACFATFTGMVVTLQRWIATLHAAFQTEREEEAKSKMQEMPEELLRSSSRPHTASGSAGPSLYRPDSMDMGKREDDALQAAVERIQVKAKYSSGSW</sequence>
<feature type="transmembrane region" description="Helical" evidence="6">
    <location>
        <begin position="100"/>
        <end position="121"/>
    </location>
</feature>
<feature type="region of interest" description="Disordered" evidence="5">
    <location>
        <begin position="521"/>
        <end position="559"/>
    </location>
</feature>
<name>A0AB34IRH9_PRYPA</name>
<feature type="compositionally biased region" description="Basic and acidic residues" evidence="5">
    <location>
        <begin position="521"/>
        <end position="534"/>
    </location>
</feature>
<dbReference type="EMBL" id="JBGBPQ010000019">
    <property type="protein sequence ID" value="KAL1504667.1"/>
    <property type="molecule type" value="Genomic_DNA"/>
</dbReference>
<dbReference type="GO" id="GO:0005774">
    <property type="term" value="C:vacuolar membrane"/>
    <property type="evidence" value="ECO:0007669"/>
    <property type="project" value="TreeGrafter"/>
</dbReference>
<feature type="transmembrane region" description="Helical" evidence="6">
    <location>
        <begin position="425"/>
        <end position="448"/>
    </location>
</feature>
<feature type="transmembrane region" description="Helical" evidence="6">
    <location>
        <begin position="72"/>
        <end position="94"/>
    </location>
</feature>
<protein>
    <recommendedName>
        <fullName evidence="7">Amino acid transporter transmembrane domain-containing protein</fullName>
    </recommendedName>
</protein>
<accession>A0AB34IRH9</accession>
<dbReference type="InterPro" id="IPR013057">
    <property type="entry name" value="AA_transpt_TM"/>
</dbReference>
<organism evidence="8 9">
    <name type="scientific">Prymnesium parvum</name>
    <name type="common">Toxic golden alga</name>
    <dbReference type="NCBI Taxonomy" id="97485"/>
    <lineage>
        <taxon>Eukaryota</taxon>
        <taxon>Haptista</taxon>
        <taxon>Haptophyta</taxon>
        <taxon>Prymnesiophyceae</taxon>
        <taxon>Prymnesiales</taxon>
        <taxon>Prymnesiaceae</taxon>
        <taxon>Prymnesium</taxon>
    </lineage>
</organism>
<gene>
    <name evidence="8" type="ORF">AB1Y20_008447</name>
</gene>
<feature type="transmembrane region" description="Helical" evidence="6">
    <location>
        <begin position="354"/>
        <end position="373"/>
    </location>
</feature>
<feature type="compositionally biased region" description="Polar residues" evidence="5">
    <location>
        <begin position="535"/>
        <end position="547"/>
    </location>
</feature>
<evidence type="ECO:0000256" key="6">
    <source>
        <dbReference type="SAM" id="Phobius"/>
    </source>
</evidence>
<feature type="transmembrane region" description="Helical" evidence="6">
    <location>
        <begin position="195"/>
        <end position="213"/>
    </location>
</feature>
<dbReference type="AlphaFoldDB" id="A0AB34IRH9"/>
<evidence type="ECO:0000256" key="3">
    <source>
        <dbReference type="ARBA" id="ARBA00022989"/>
    </source>
</evidence>
<keyword evidence="9" id="KW-1185">Reference proteome</keyword>
<dbReference type="PANTHER" id="PTHR22950">
    <property type="entry name" value="AMINO ACID TRANSPORTER"/>
    <property type="match status" value="1"/>
</dbReference>
<dbReference type="Proteomes" id="UP001515480">
    <property type="component" value="Unassembled WGS sequence"/>
</dbReference>
<dbReference type="GO" id="GO:0015179">
    <property type="term" value="F:L-amino acid transmembrane transporter activity"/>
    <property type="evidence" value="ECO:0007669"/>
    <property type="project" value="TreeGrafter"/>
</dbReference>
<proteinExistence type="predicted"/>
<evidence type="ECO:0000256" key="2">
    <source>
        <dbReference type="ARBA" id="ARBA00022692"/>
    </source>
</evidence>
<keyword evidence="3 6" id="KW-1133">Transmembrane helix</keyword>
<comment type="subcellular location">
    <subcellularLocation>
        <location evidence="1">Membrane</location>
        <topology evidence="1">Multi-pass membrane protein</topology>
    </subcellularLocation>
</comment>
<reference evidence="8 9" key="1">
    <citation type="journal article" date="2024" name="Science">
        <title>Giant polyketide synthase enzymes in the biosynthesis of giant marine polyether toxins.</title>
        <authorList>
            <person name="Fallon T.R."/>
            <person name="Shende V.V."/>
            <person name="Wierzbicki I.H."/>
            <person name="Pendleton A.L."/>
            <person name="Watervoot N.F."/>
            <person name="Auber R.P."/>
            <person name="Gonzalez D.J."/>
            <person name="Wisecaver J.H."/>
            <person name="Moore B.S."/>
        </authorList>
    </citation>
    <scope>NUCLEOTIDE SEQUENCE [LARGE SCALE GENOMIC DNA]</scope>
    <source>
        <strain evidence="8 9">12B1</strain>
    </source>
</reference>
<keyword evidence="2 6" id="KW-0812">Transmembrane</keyword>
<feature type="transmembrane region" description="Helical" evidence="6">
    <location>
        <begin position="165"/>
        <end position="183"/>
    </location>
</feature>
<evidence type="ECO:0000256" key="1">
    <source>
        <dbReference type="ARBA" id="ARBA00004141"/>
    </source>
</evidence>
<keyword evidence="4 6" id="KW-0472">Membrane</keyword>
<feature type="transmembrane region" description="Helical" evidence="6">
    <location>
        <begin position="218"/>
        <end position="240"/>
    </location>
</feature>